<dbReference type="GO" id="GO:0016567">
    <property type="term" value="P:protein ubiquitination"/>
    <property type="evidence" value="ECO:0007669"/>
    <property type="project" value="UniProtKB-UniRule"/>
</dbReference>
<evidence type="ECO:0000256" key="1">
    <source>
        <dbReference type="ARBA" id="ARBA00000900"/>
    </source>
</evidence>
<name>A0AAN9KAE3_CANGL</name>
<dbReference type="InterPro" id="IPR013083">
    <property type="entry name" value="Znf_RING/FYVE/PHD"/>
</dbReference>
<dbReference type="SUPFAM" id="SSF57850">
    <property type="entry name" value="RING/U-box"/>
    <property type="match status" value="1"/>
</dbReference>
<keyword evidence="4 5" id="KW-0833">Ubl conjugation pathway</keyword>
<dbReference type="GO" id="GO:0061630">
    <property type="term" value="F:ubiquitin protein ligase activity"/>
    <property type="evidence" value="ECO:0007669"/>
    <property type="project" value="UniProtKB-UniRule"/>
</dbReference>
<dbReference type="InterPro" id="IPR058678">
    <property type="entry name" value="ARM_PUB"/>
</dbReference>
<dbReference type="SMART" id="SM00504">
    <property type="entry name" value="Ubox"/>
    <property type="match status" value="1"/>
</dbReference>
<dbReference type="EC" id="2.3.2.27" evidence="5"/>
<dbReference type="AlphaFoldDB" id="A0AAN9KAE3"/>
<reference evidence="7 8" key="1">
    <citation type="submission" date="2024-01" db="EMBL/GenBank/DDBJ databases">
        <title>The genomes of 5 underutilized Papilionoideae crops provide insights into root nodulation and disease resistanc.</title>
        <authorList>
            <person name="Jiang F."/>
        </authorList>
    </citation>
    <scope>NUCLEOTIDE SEQUENCE [LARGE SCALE GENOMIC DNA]</scope>
    <source>
        <strain evidence="7">LVBAO_FW01</strain>
        <tissue evidence="7">Leaves</tissue>
    </source>
</reference>
<dbReference type="Pfam" id="PF04564">
    <property type="entry name" value="U-box"/>
    <property type="match status" value="1"/>
</dbReference>
<comment type="function">
    <text evidence="5">Functions as an E3 ubiquitin ligase.</text>
</comment>
<evidence type="ECO:0000256" key="4">
    <source>
        <dbReference type="ARBA" id="ARBA00022786"/>
    </source>
</evidence>
<dbReference type="Proteomes" id="UP001367508">
    <property type="component" value="Unassembled WGS sequence"/>
</dbReference>
<evidence type="ECO:0000313" key="7">
    <source>
        <dbReference type="EMBL" id="KAK7312688.1"/>
    </source>
</evidence>
<keyword evidence="8" id="KW-1185">Reference proteome</keyword>
<evidence type="ECO:0000256" key="5">
    <source>
        <dbReference type="RuleBase" id="RU369093"/>
    </source>
</evidence>
<dbReference type="InterPro" id="IPR016024">
    <property type="entry name" value="ARM-type_fold"/>
</dbReference>
<dbReference type="InterPro" id="IPR011989">
    <property type="entry name" value="ARM-like"/>
</dbReference>
<dbReference type="PANTHER" id="PTHR22849">
    <property type="entry name" value="WDSAM1 PROTEIN"/>
    <property type="match status" value="1"/>
</dbReference>
<comment type="catalytic activity">
    <reaction evidence="1 5">
        <text>S-ubiquitinyl-[E2 ubiquitin-conjugating enzyme]-L-cysteine + [acceptor protein]-L-lysine = [E2 ubiquitin-conjugating enzyme]-L-cysteine + N(6)-ubiquitinyl-[acceptor protein]-L-lysine.</text>
        <dbReference type="EC" id="2.3.2.27"/>
    </reaction>
</comment>
<sequence>MDEVEVPSLFLCPISLKLMRDPVTVCTGITYDRENIETWLFSCNKNTCPVTKQSLLHTHLIANHTLQRLIQTWCSQNAFSGIETVFSTPNSTIDKSQVVKLLLEANKFPEKQLKCLRRLQSIAFQSESNKQCLESAGAIDFLASTMITNNSKEDSCSSTVVSEVAIEVLFLLNPSESQLKNLMNKKGIQFIESLFFVLMYGNFKSRAYATMLLKSAFEVAGPTQSNSVRKELFVEIVRVLRDKISQHASKAALKLLVVVCSWGRNRIKAVQSGAVLVLIELLLDVSERRVCELMLIVLDRLCGCAEGRAELLNHGAGVAIVSKKILRVSHVASDRGVKILTSICRYSPTPTVLHEMLLFGAVSKLCLVLQMEGSFKAKKRAKETLKLHSMVWRNSPCIPPSLLASYP</sequence>
<gene>
    <name evidence="7" type="ORF">VNO77_36748</name>
</gene>
<dbReference type="Gene3D" id="3.30.40.10">
    <property type="entry name" value="Zinc/RING finger domain, C3HC4 (zinc finger)"/>
    <property type="match status" value="1"/>
</dbReference>
<evidence type="ECO:0000256" key="3">
    <source>
        <dbReference type="ARBA" id="ARBA00022679"/>
    </source>
</evidence>
<dbReference type="PROSITE" id="PS51698">
    <property type="entry name" value="U_BOX"/>
    <property type="match status" value="1"/>
</dbReference>
<protein>
    <recommendedName>
        <fullName evidence="5 6">U-box domain-containing protein</fullName>
        <ecNumber evidence="5">2.3.2.27</ecNumber>
    </recommendedName>
    <alternativeName>
        <fullName evidence="5">RING-type E3 ubiquitin transferase PUB</fullName>
    </alternativeName>
</protein>
<dbReference type="Pfam" id="PF25598">
    <property type="entry name" value="ARM_PUB"/>
    <property type="match status" value="1"/>
</dbReference>
<proteinExistence type="predicted"/>
<keyword evidence="3 5" id="KW-0808">Transferase</keyword>
<dbReference type="Gene3D" id="1.25.10.10">
    <property type="entry name" value="Leucine-rich Repeat Variant"/>
    <property type="match status" value="1"/>
</dbReference>
<dbReference type="CDD" id="cd16664">
    <property type="entry name" value="RING-Ubox_PUB"/>
    <property type="match status" value="1"/>
</dbReference>
<organism evidence="7 8">
    <name type="scientific">Canavalia gladiata</name>
    <name type="common">Sword bean</name>
    <name type="synonym">Dolichos gladiatus</name>
    <dbReference type="NCBI Taxonomy" id="3824"/>
    <lineage>
        <taxon>Eukaryota</taxon>
        <taxon>Viridiplantae</taxon>
        <taxon>Streptophyta</taxon>
        <taxon>Embryophyta</taxon>
        <taxon>Tracheophyta</taxon>
        <taxon>Spermatophyta</taxon>
        <taxon>Magnoliopsida</taxon>
        <taxon>eudicotyledons</taxon>
        <taxon>Gunneridae</taxon>
        <taxon>Pentapetalae</taxon>
        <taxon>rosids</taxon>
        <taxon>fabids</taxon>
        <taxon>Fabales</taxon>
        <taxon>Fabaceae</taxon>
        <taxon>Papilionoideae</taxon>
        <taxon>50 kb inversion clade</taxon>
        <taxon>NPAAA clade</taxon>
        <taxon>indigoferoid/millettioid clade</taxon>
        <taxon>Phaseoleae</taxon>
        <taxon>Canavalia</taxon>
    </lineage>
</organism>
<evidence type="ECO:0000313" key="8">
    <source>
        <dbReference type="Proteomes" id="UP001367508"/>
    </source>
</evidence>
<dbReference type="SUPFAM" id="SSF48371">
    <property type="entry name" value="ARM repeat"/>
    <property type="match status" value="1"/>
</dbReference>
<feature type="domain" description="U-box" evidence="6">
    <location>
        <begin position="5"/>
        <end position="80"/>
    </location>
</feature>
<dbReference type="InterPro" id="IPR045185">
    <property type="entry name" value="PUB22/23/24-like"/>
</dbReference>
<dbReference type="InterPro" id="IPR045210">
    <property type="entry name" value="RING-Ubox_PUB"/>
</dbReference>
<dbReference type="InterPro" id="IPR003613">
    <property type="entry name" value="Ubox_domain"/>
</dbReference>
<dbReference type="PANTHER" id="PTHR22849:SF11">
    <property type="entry name" value="U-BOX DOMAIN-CONTAINING PROTEIN"/>
    <property type="match status" value="1"/>
</dbReference>
<evidence type="ECO:0000256" key="2">
    <source>
        <dbReference type="ARBA" id="ARBA00004906"/>
    </source>
</evidence>
<comment type="caution">
    <text evidence="7">The sequence shown here is derived from an EMBL/GenBank/DDBJ whole genome shotgun (WGS) entry which is preliminary data.</text>
</comment>
<evidence type="ECO:0000259" key="6">
    <source>
        <dbReference type="PROSITE" id="PS51698"/>
    </source>
</evidence>
<dbReference type="EMBL" id="JAYMYQ010000009">
    <property type="protein sequence ID" value="KAK7312688.1"/>
    <property type="molecule type" value="Genomic_DNA"/>
</dbReference>
<comment type="pathway">
    <text evidence="2 5">Protein modification; protein ubiquitination.</text>
</comment>
<accession>A0AAN9KAE3</accession>